<feature type="active site" description="Charge relay system" evidence="5">
    <location>
        <position position="425"/>
    </location>
</feature>
<dbReference type="InterPro" id="IPR051048">
    <property type="entry name" value="Peptidase_S8/S53_subtilisin"/>
</dbReference>
<dbReference type="PRINTS" id="PR00723">
    <property type="entry name" value="SUBTILISIN"/>
</dbReference>
<keyword evidence="3 5" id="KW-0378">Hydrolase</keyword>
<dbReference type="PANTHER" id="PTHR43399:SF4">
    <property type="entry name" value="CELL WALL-ASSOCIATED PROTEASE"/>
    <property type="match status" value="1"/>
</dbReference>
<dbReference type="PROSITE" id="PS00136">
    <property type="entry name" value="SUBTILASE_ASP"/>
    <property type="match status" value="1"/>
</dbReference>
<dbReference type="InterPro" id="IPR015500">
    <property type="entry name" value="Peptidase_S8_subtilisin-rel"/>
</dbReference>
<name>A0A831RVQ1_9GAMM</name>
<evidence type="ECO:0000256" key="4">
    <source>
        <dbReference type="ARBA" id="ARBA00022825"/>
    </source>
</evidence>
<evidence type="ECO:0000256" key="6">
    <source>
        <dbReference type="RuleBase" id="RU003355"/>
    </source>
</evidence>
<protein>
    <recommendedName>
        <fullName evidence="7">Peptidase S8/S53 domain-containing protein</fullName>
    </recommendedName>
</protein>
<dbReference type="PROSITE" id="PS51892">
    <property type="entry name" value="SUBTILASE"/>
    <property type="match status" value="1"/>
</dbReference>
<evidence type="ECO:0000256" key="2">
    <source>
        <dbReference type="ARBA" id="ARBA00022670"/>
    </source>
</evidence>
<proteinExistence type="inferred from homology"/>
<organism evidence="8">
    <name type="scientific">Thiolapillus brandeum</name>
    <dbReference type="NCBI Taxonomy" id="1076588"/>
    <lineage>
        <taxon>Bacteria</taxon>
        <taxon>Pseudomonadati</taxon>
        <taxon>Pseudomonadota</taxon>
        <taxon>Gammaproteobacteria</taxon>
        <taxon>Chromatiales</taxon>
        <taxon>Sedimenticolaceae</taxon>
        <taxon>Thiolapillus</taxon>
    </lineage>
</organism>
<comment type="caution">
    <text evidence="8">The sequence shown here is derived from an EMBL/GenBank/DDBJ whole genome shotgun (WGS) entry which is preliminary data.</text>
</comment>
<dbReference type="InterPro" id="IPR013783">
    <property type="entry name" value="Ig-like_fold"/>
</dbReference>
<dbReference type="InterPro" id="IPR023828">
    <property type="entry name" value="Peptidase_S8_Ser-AS"/>
</dbReference>
<dbReference type="InterPro" id="IPR036852">
    <property type="entry name" value="Peptidase_S8/S53_dom_sf"/>
</dbReference>
<evidence type="ECO:0000256" key="3">
    <source>
        <dbReference type="ARBA" id="ARBA00022801"/>
    </source>
</evidence>
<dbReference type="Gene3D" id="3.40.50.200">
    <property type="entry name" value="Peptidase S8/S53 domain"/>
    <property type="match status" value="1"/>
</dbReference>
<feature type="active site" description="Charge relay system" evidence="5">
    <location>
        <position position="236"/>
    </location>
</feature>
<reference evidence="8" key="1">
    <citation type="journal article" date="2020" name="mSystems">
        <title>Genome- and Community-Level Interaction Insights into Carbon Utilization and Element Cycling Functions of Hydrothermarchaeota in Hydrothermal Sediment.</title>
        <authorList>
            <person name="Zhou Z."/>
            <person name="Liu Y."/>
            <person name="Xu W."/>
            <person name="Pan J."/>
            <person name="Luo Z.H."/>
            <person name="Li M."/>
        </authorList>
    </citation>
    <scope>NUCLEOTIDE SEQUENCE [LARGE SCALE GENOMIC DNA]</scope>
    <source>
        <strain evidence="8">HyVt-458</strain>
    </source>
</reference>
<dbReference type="GO" id="GO:0004252">
    <property type="term" value="F:serine-type endopeptidase activity"/>
    <property type="evidence" value="ECO:0007669"/>
    <property type="project" value="UniProtKB-UniRule"/>
</dbReference>
<evidence type="ECO:0000256" key="5">
    <source>
        <dbReference type="PROSITE-ProRule" id="PRU01240"/>
    </source>
</evidence>
<evidence type="ECO:0000313" key="8">
    <source>
        <dbReference type="EMBL" id="HEC05710.1"/>
    </source>
</evidence>
<dbReference type="PROSITE" id="PS00138">
    <property type="entry name" value="SUBTILASE_SER"/>
    <property type="match status" value="1"/>
</dbReference>
<dbReference type="PROSITE" id="PS00137">
    <property type="entry name" value="SUBTILASE_HIS"/>
    <property type="match status" value="1"/>
</dbReference>
<keyword evidence="2 5" id="KW-0645">Protease</keyword>
<dbReference type="Proteomes" id="UP000886339">
    <property type="component" value="Unassembled WGS sequence"/>
</dbReference>
<dbReference type="InterPro" id="IPR022398">
    <property type="entry name" value="Peptidase_S8_His-AS"/>
</dbReference>
<accession>A0A831RVQ1</accession>
<dbReference type="PANTHER" id="PTHR43399">
    <property type="entry name" value="SUBTILISIN-RELATED"/>
    <property type="match status" value="1"/>
</dbReference>
<dbReference type="GO" id="GO:0006508">
    <property type="term" value="P:proteolysis"/>
    <property type="evidence" value="ECO:0007669"/>
    <property type="project" value="UniProtKB-KW"/>
</dbReference>
<dbReference type="Gene3D" id="2.60.40.10">
    <property type="entry name" value="Immunoglobulins"/>
    <property type="match status" value="1"/>
</dbReference>
<feature type="domain" description="Peptidase S8/S53" evidence="7">
    <location>
        <begin position="175"/>
        <end position="459"/>
    </location>
</feature>
<keyword evidence="4 5" id="KW-0720">Serine protease</keyword>
<comment type="similarity">
    <text evidence="1 5 6">Belongs to the peptidase S8 family.</text>
</comment>
<dbReference type="SUPFAM" id="SSF52743">
    <property type="entry name" value="Subtilisin-like"/>
    <property type="match status" value="1"/>
</dbReference>
<evidence type="ECO:0000259" key="7">
    <source>
        <dbReference type="Pfam" id="PF00082"/>
    </source>
</evidence>
<sequence>MKRSCFREFCVSGCNQRFCKQLRMRLMRRFFGIFLLVAMVLPVSGIAAPQLTDSQQRSAMFQTLQDRAVVEGGQVSVIVRIDDKGAFQPGKAVDKEKLRAAQDAFLEKLGDSVVHVSRFQAFPLLAYTVDTTGLAIMKEDEQVLDIQENGRRHVNLAQSAPMIGAPAAWDSGLTGNGQYVVVIDSGVDSSHPFLKGQVAAEACISGYLGESVCPNGQDYQFGPGAAVPCNMADCEHGTHVAGIVAGNMPSMHGIARGAKIIAMQIASQLTDPDDCDGEPTPCLTFWDADIIKAMDLAYDLKQTDGYQIAAVNMSLGGSEKYTQTCDTEYPAYANAARWLKDIGIATVVASGNESYRNGVSAPGCISYAISVGSVCDTKNSSVCRLGEGQLANSSNVASFLSLLAPGAMITSSTPGTTYGTWSGTSMAAPHVSGAWALMKQRNPKASVDDVLAELRRNAKVVSDGRSGGLVSNMRSLDLHFLQSGDPSLDDRIKLALEEPAANSIVNGIGNLRGWAVGPDGISRVEYYIDGKLQASIPYGGVRGDIANKYPDMPESRNSGYGATFNYSLLPAGTHTFKVKVISGSGKYNVRQNTVTVVKFHKAYFSDPNAMDISSSSVSRDDTGIMLKNIKLEGRSYDIRLEWSKPAQQFSIVEIK</sequence>
<dbReference type="InterPro" id="IPR000209">
    <property type="entry name" value="Peptidase_S8/S53_dom"/>
</dbReference>
<gene>
    <name evidence="8" type="ORF">ENJ12_02580</name>
</gene>
<dbReference type="Pfam" id="PF00082">
    <property type="entry name" value="Peptidase_S8"/>
    <property type="match status" value="1"/>
</dbReference>
<dbReference type="AlphaFoldDB" id="A0A831RVQ1"/>
<evidence type="ECO:0000256" key="1">
    <source>
        <dbReference type="ARBA" id="ARBA00011073"/>
    </source>
</evidence>
<dbReference type="EMBL" id="DRLF01000099">
    <property type="protein sequence ID" value="HEC05710.1"/>
    <property type="molecule type" value="Genomic_DNA"/>
</dbReference>
<feature type="active site" description="Charge relay system" evidence="5">
    <location>
        <position position="184"/>
    </location>
</feature>
<dbReference type="Pfam" id="PF17957">
    <property type="entry name" value="Big_7"/>
    <property type="match status" value="1"/>
</dbReference>
<dbReference type="InterPro" id="IPR023827">
    <property type="entry name" value="Peptidase_S8_Asp-AS"/>
</dbReference>